<dbReference type="EMBL" id="CACSII010000020">
    <property type="protein sequence ID" value="CAA0119957.1"/>
    <property type="molecule type" value="Genomic_DNA"/>
</dbReference>
<gene>
    <name evidence="2" type="ORF">DPBNPPHM_02530</name>
</gene>
<evidence type="ECO:0000313" key="2">
    <source>
        <dbReference type="EMBL" id="CAA0119957.1"/>
    </source>
</evidence>
<protein>
    <submittedName>
        <fullName evidence="2">Uncharacterized protein</fullName>
    </submittedName>
</protein>
<accession>A0A5S9QNJ3</accession>
<evidence type="ECO:0000256" key="1">
    <source>
        <dbReference type="SAM" id="MobiDB-lite"/>
    </source>
</evidence>
<dbReference type="AlphaFoldDB" id="A0A5S9QNJ3"/>
<proteinExistence type="predicted"/>
<sequence>MVAQDTSPVIEPQRLPRLGEGSNQTDRFSAALDPLFARLDDRDIYDYLRFVFRLSEHIRYYGINDVTHTYESDSSADIAISGHVQNWQPFFSNGLIALAVVAREPIQTSLHDLTLGFSRLQYRSDALELLTLMDDLYGRLATWEALFPASDAFRKVLAQVRLDRAFIALGEQTQKLRDQVDAEPGRNPEITQYRESFLAITGEMSRFYDGVVRTANESLAVRVEQHDHEPHIGLLLSFLELFEQQRDHLNQLGDRHLQFYFRDVLSMQPRDYQADTAYLTVELAKNTHIHQLDAGTEIKAGKDAHGAERVFTLAEDFVANRAKVAQVRSVFQSHNRVYAAADSRTLDGFSEPMPEQSPTWKPFRNQQFPLARQGVATSSPLLRLGSGERTIRLRFVLDVSFSDEIVVFGQDFAVSYSSPKGWAVANEVAAHIDGNIVELVIRLDMQADAVVDYSPELHVEADARFDDLFYRTDETAYPVIRCAWVTNSPTRYRAASVLQKAGVVDWSIHVEVDNVQGLIVANDTGVLKPLKPFLPLGPVPRLGSQLYIGHPEVFAKTLDSVSLSWDWVDAPTNLNTHYRAYQLSRTGVNFTFEVAALTYQGWQSSANVFTFDSGNLFVNQFSVQQSDHDQGPFNDLLNHTPDDLTLPSFNDVSPTLPGGFLRFKLTGPSFGFGHSAYAALHQRAVINATKPVEPSDAEINALRAPYTPLWENLQLNYRASLHWLADDINADRTGDRTLDRDGDRGAHQGSMRRHSVVDRDRSLMRLAALSAFGFRWQEPGQDLFFVPLSEPASLYLGIEGLLENQSVSLLFQFAEGTADPFISGKPEIHWEYLLPAANHDSQEHGLAAHAQWQTIDGVDIVLDTTEQFLQTGIVRLRIPAVPAVGEYATDMPAGLLWLRLTANNDPRLFNDLISVTAQATQARFENRNNSLEHLLTPLPAGTLSKLKQRNSRIKAIEQPLETQGGQGVEDSRHYYQRVSERLRHKDRAIQAWDYERLVLEQFPEVFKAHCLNHTGKAVRAAGDGIEQYNETRPGFVTLVVVPTLKNTHPKFRSTPAVKQATLRRIEAYLRQKTSPWVTLEVRNPSYEQVIVAGTVQFYDHIIERAFYLEKLRTELDDFLTPWATDMARLSLGGRMYKSVILNFIEERDYVDYLKDFDVTINVNGQERRFEEELRTSSSLSLLVSSHQHRLSLC</sequence>
<organism evidence="2 3">
    <name type="scientific">BD1-7 clade bacterium</name>
    <dbReference type="NCBI Taxonomy" id="2029982"/>
    <lineage>
        <taxon>Bacteria</taxon>
        <taxon>Pseudomonadati</taxon>
        <taxon>Pseudomonadota</taxon>
        <taxon>Gammaproteobacteria</taxon>
        <taxon>Cellvibrionales</taxon>
        <taxon>Spongiibacteraceae</taxon>
        <taxon>BD1-7 clade</taxon>
    </lineage>
</organism>
<feature type="region of interest" description="Disordered" evidence="1">
    <location>
        <begin position="734"/>
        <end position="753"/>
    </location>
</feature>
<name>A0A5S9QNJ3_9GAMM</name>
<feature type="compositionally biased region" description="Basic and acidic residues" evidence="1">
    <location>
        <begin position="734"/>
        <end position="746"/>
    </location>
</feature>
<dbReference type="Proteomes" id="UP000434580">
    <property type="component" value="Unassembled WGS sequence"/>
</dbReference>
<reference evidence="2 3" key="1">
    <citation type="submission" date="2019-11" db="EMBL/GenBank/DDBJ databases">
        <authorList>
            <person name="Holert J."/>
        </authorList>
    </citation>
    <scope>NUCLEOTIDE SEQUENCE [LARGE SCALE GENOMIC DNA]</scope>
    <source>
        <strain evidence="2">BC5_2</strain>
    </source>
</reference>
<dbReference type="OrthoDB" id="9762853at2"/>
<evidence type="ECO:0000313" key="3">
    <source>
        <dbReference type="Proteomes" id="UP000434580"/>
    </source>
</evidence>